<reference evidence="2" key="1">
    <citation type="submission" date="2017-04" db="EMBL/GenBank/DDBJ databases">
        <authorList>
            <person name="Abille Z."/>
            <person name="Afsharjavan R."/>
            <person name="Alms C.E."/>
            <person name="Anil A."/>
            <person name="Azuma E.A."/>
            <person name="Boateng D."/>
            <person name="Bowden K.V."/>
            <person name="Bui Q."/>
            <person name="Callaghan K.D."/>
            <person name="Canova P.N."/>
            <person name="Carter A.-G.V."/>
            <person name="Carty B."/>
            <person name="Choudhary A."/>
            <person name="Chugh K."/>
            <person name="Clark C.B."/>
            <person name="Clark J."/>
            <person name="Cortez R."/>
            <person name="Dalwadi R.M."/>
            <person name="Daou G."/>
            <person name="Das M."/>
            <person name="Dasari S."/>
            <person name="Davis E.H."/>
            <person name="Defreitas N."/>
            <person name="Demirji J."/>
            <person name="Endres C."/>
            <person name="Fakhar S."/>
            <person name="Feeley N."/>
            <person name="Flores D.C."/>
            <person name="Fowler A.R."/>
            <person name="George T."/>
            <person name="Greis H.L."/>
            <person name="Groleau D.L."/>
            <person name="Gulati J.K."/>
            <person name="Guzman W."/>
            <person name="Hallworth A.N."/>
            <person name="Hariri A."/>
            <person name="Haya V.N."/>
            <person name="Hoffman A.K."/>
            <person name="Horne B."/>
            <person name="Howard T."/>
            <person name="Iglesia A.J."/>
            <person name="Ijezie O.D."/>
            <person name="Incognito N.A."/>
            <person name="Inen J.A."/>
            <person name="Jaiswal A."/>
            <person name="Jezek R.A."/>
            <person name="Kawa A.C."/>
            <person name="Khan F."/>
            <person name="Khin A.C."/>
            <person name="Knapo J."/>
            <person name="Kong A.S."/>
            <person name="Le B.Q."/>
            <person name="Le Q.M."/>
            <person name="Le T.-H.M."/>
            <person name="Lee M."/>
            <person name="Lockwood J.L."/>
            <person name="Loto-Rojas G.S."/>
            <person name="Mantzavinos A."/>
            <person name="Martinez D.R."/>
            <person name="Meadows A.R."/>
            <person name="Mehr S."/>
            <person name="Mellon M.N."/>
            <person name="Memon S."/>
            <person name="Miller B."/>
            <person name="Min S."/>
            <person name="Mitchell L.M."/>
            <person name="Mohamed I.R."/>
            <person name="Mohammed F.O."/>
            <person name="More S."/>
            <person name="Muntaha S."/>
            <person name="Nadeem I."/>
            <person name="Ndjeumen-Njinguet A.S."/>
            <person name="Ng P."/>
            <person name="Ngu V.E."/>
            <person name="Nguyen B.N."/>
            <person name="OHern C.T."/>
            <person name="Oboh U.S."/>
            <person name="Pagano C.W."/>
            <person name="Panakal P.R."/>
            <person name="Park D.A."/>
            <person name="Parsana D."/>
            <person name="Patel P."/>
            <person name="Patel V.S."/>
            <person name="Patwardhan V.M."/>
            <person name="Pawar S.D."/>
            <person name="Payne V.R."/>
            <person name="Petricel I.M."/>
            <person name="Phillips C."/>
            <person name="Puglisi K.M."/>
            <person name="Ramaprasad G."/>
            <person name="Raza A.S."/>
            <person name="Rivera-Oven A.G."/>
            <person name="Robins E."/>
            <person name="Roeun D.C."/>
            <person name="Rostovtseva N."/>
            <person name="Sadat M."/>
            <person name="Seas A."/>
            <person name="So E.J."/>
            <person name="Sogbesan C."/>
            <person name="Strumsky L.A."/>
            <person name="Sun J.L."/>
            <person name="Sutherland H.J."/>
            <person name="Tchakounte I."/>
            <person name="Tewell J.R."/>
            <person name="Thapa D.J."/>
            <person name="Tkach Y."/>
            <person name="Tran C.D."/>
            <person name="Tran V."/>
            <person name="Vithayathil T."/>
            <person name="Vivekanandan A."/>
            <person name="Wang S.R."/>
            <person name="White E."/>
            <person name="Yang A.L."/>
            <person name="Ye D.T."/>
            <person name="Yirenkyi M."/>
            <person name="Zarb J.S."/>
            <person name="Zhang S."/>
            <person name="Zhou M.T."/>
            <person name="Cao A."/>
            <person name="Nguyen K.M."/>
            <person name="Patel K."/>
            <person name="Patel P."/>
            <person name="Pennington E."/>
            <person name="Sendze O."/>
            <person name="Zahangir S."/>
            <person name="Correa-Mendez M."/>
            <person name="Fabian M.F."/>
            <person name="Liu S."/>
            <person name="Jethmalani Y."/>
            <person name="Nunn R."/>
            <person name="Prakash A."/>
            <person name="Louise T."/>
            <person name="Russell D.A."/>
            <person name="Hatfull G.F."/>
            <person name="Erill I."/>
            <person name="Caruso S.M."/>
        </authorList>
    </citation>
    <scope>NUCLEOTIDE SEQUENCE [LARGE SCALE GENOMIC DNA]</scope>
</reference>
<dbReference type="Proteomes" id="UP000222741">
    <property type="component" value="Segment"/>
</dbReference>
<name>A0A1X9SG10_9CAUD</name>
<evidence type="ECO:0000313" key="2">
    <source>
        <dbReference type="Proteomes" id="UP000222741"/>
    </source>
</evidence>
<organism evidence="1 2">
    <name type="scientific">Bacillus phage Flapjack</name>
    <dbReference type="NCBI Taxonomy" id="1983465"/>
    <lineage>
        <taxon>Viruses</taxon>
        <taxon>Duplodnaviria</taxon>
        <taxon>Heunggongvirae</taxon>
        <taxon>Uroviricota</taxon>
        <taxon>Caudoviricetes</taxon>
        <taxon>Herelleviridae</taxon>
        <taxon>Bastillevirinae</taxon>
        <taxon>Bequatrovirus</taxon>
        <taxon>Bequatrovirus spock</taxon>
    </lineage>
</organism>
<gene>
    <name evidence="1" type="ORF">FLAPJACK_23</name>
</gene>
<accession>A0A1X9SG10</accession>
<dbReference type="EMBL" id="KY888882">
    <property type="protein sequence ID" value="ARQ94937.1"/>
    <property type="molecule type" value="Genomic_DNA"/>
</dbReference>
<proteinExistence type="predicted"/>
<evidence type="ECO:0000313" key="1">
    <source>
        <dbReference type="EMBL" id="ARQ94937.1"/>
    </source>
</evidence>
<sequence length="62" mass="7161">MIDKTARLYANTKEGDWVDIDLYDNGMIEISIMREWELIGAVSMTKADFFKEMRISGIIEEG</sequence>
<protein>
    <submittedName>
        <fullName evidence="1">Uncharacterized protein</fullName>
    </submittedName>
</protein>